<protein>
    <submittedName>
        <fullName evidence="2">Uncharacterized protein</fullName>
    </submittedName>
</protein>
<sequence>MESASARQRRAAQVLYTSYTVRNSGCAYPFVELWLPARCEFDSESLLVILLPVLGIIQLAGISDAIFVLE</sequence>
<organism evidence="2 3">
    <name type="scientific">Patagioenas fasciata monilis</name>
    <dbReference type="NCBI Taxonomy" id="372326"/>
    <lineage>
        <taxon>Eukaryota</taxon>
        <taxon>Metazoa</taxon>
        <taxon>Chordata</taxon>
        <taxon>Craniata</taxon>
        <taxon>Vertebrata</taxon>
        <taxon>Euteleostomi</taxon>
        <taxon>Archelosauria</taxon>
        <taxon>Archosauria</taxon>
        <taxon>Dinosauria</taxon>
        <taxon>Saurischia</taxon>
        <taxon>Theropoda</taxon>
        <taxon>Coelurosauria</taxon>
        <taxon>Aves</taxon>
        <taxon>Neognathae</taxon>
        <taxon>Neoaves</taxon>
        <taxon>Columbimorphae</taxon>
        <taxon>Columbiformes</taxon>
        <taxon>Columbidae</taxon>
        <taxon>Patagioenas</taxon>
    </lineage>
</organism>
<keyword evidence="3" id="KW-1185">Reference proteome</keyword>
<gene>
    <name evidence="2" type="ORF">AV530_007490</name>
</gene>
<comment type="caution">
    <text evidence="2">The sequence shown here is derived from an EMBL/GenBank/DDBJ whole genome shotgun (WGS) entry which is preliminary data.</text>
</comment>
<keyword evidence="1" id="KW-1133">Transmembrane helix</keyword>
<dbReference type="Proteomes" id="UP000190648">
    <property type="component" value="Unassembled WGS sequence"/>
</dbReference>
<name>A0A1V4JXZ5_PATFA</name>
<dbReference type="AlphaFoldDB" id="A0A1V4JXZ5"/>
<evidence type="ECO:0000313" key="2">
    <source>
        <dbReference type="EMBL" id="OPJ77078.1"/>
    </source>
</evidence>
<dbReference type="EMBL" id="LSYS01005497">
    <property type="protein sequence ID" value="OPJ77078.1"/>
    <property type="molecule type" value="Genomic_DNA"/>
</dbReference>
<proteinExistence type="predicted"/>
<evidence type="ECO:0000313" key="3">
    <source>
        <dbReference type="Proteomes" id="UP000190648"/>
    </source>
</evidence>
<feature type="transmembrane region" description="Helical" evidence="1">
    <location>
        <begin position="46"/>
        <end position="69"/>
    </location>
</feature>
<keyword evidence="1" id="KW-0812">Transmembrane</keyword>
<evidence type="ECO:0000256" key="1">
    <source>
        <dbReference type="SAM" id="Phobius"/>
    </source>
</evidence>
<reference evidence="2 3" key="1">
    <citation type="submission" date="2016-02" db="EMBL/GenBank/DDBJ databases">
        <title>Band-tailed pigeon sequencing and assembly.</title>
        <authorList>
            <person name="Soares A.E."/>
            <person name="Novak B.J."/>
            <person name="Rice E.S."/>
            <person name="O'Connell B."/>
            <person name="Chang D."/>
            <person name="Weber S."/>
            <person name="Shapiro B."/>
        </authorList>
    </citation>
    <scope>NUCLEOTIDE SEQUENCE [LARGE SCALE GENOMIC DNA]</scope>
    <source>
        <strain evidence="2">BTP2013</strain>
        <tissue evidence="2">Blood</tissue>
    </source>
</reference>
<accession>A0A1V4JXZ5</accession>
<keyword evidence="1" id="KW-0472">Membrane</keyword>